<reference evidence="13 14" key="1">
    <citation type="submission" date="2016-05" db="EMBL/GenBank/DDBJ databases">
        <title>Comparative genomics of biotechnologically important yeasts.</title>
        <authorList>
            <consortium name="DOE Joint Genome Institute"/>
            <person name="Riley R."/>
            <person name="Haridas S."/>
            <person name="Wolfe K.H."/>
            <person name="Lopes M.R."/>
            <person name="Hittinger C.T."/>
            <person name="Goker M."/>
            <person name="Salamov A."/>
            <person name="Wisecaver J."/>
            <person name="Long T.M."/>
            <person name="Aerts A.L."/>
            <person name="Barry K."/>
            <person name="Choi C."/>
            <person name="Clum A."/>
            <person name="Coughlan A.Y."/>
            <person name="Deshpande S."/>
            <person name="Douglass A.P."/>
            <person name="Hanson S.J."/>
            <person name="Klenk H.-P."/>
            <person name="LaButti K."/>
            <person name="Lapidus A."/>
            <person name="Lindquist E."/>
            <person name="Lipzen A."/>
            <person name="Meier-kolthoff J.P."/>
            <person name="Ohm R.A."/>
            <person name="Otillar R.P."/>
            <person name="Pangilinan J."/>
            <person name="Peng Y."/>
            <person name="Rokas A."/>
            <person name="Rosa C.A."/>
            <person name="Scheuner C."/>
            <person name="Sibirny A.A."/>
            <person name="Slot J.C."/>
            <person name="Stielow J.B."/>
            <person name="Sun H."/>
            <person name="Kurtzman C.P."/>
            <person name="Blackwell M."/>
            <person name="Grigoriev I.V."/>
            <person name="Jeffries T.W."/>
        </authorList>
    </citation>
    <scope>NUCLEOTIDE SEQUENCE [LARGE SCALE GENOMIC DNA]</scope>
    <source>
        <strain evidence="13 14">NRRL YB-4993</strain>
    </source>
</reference>
<keyword evidence="14" id="KW-1185">Reference proteome</keyword>
<evidence type="ECO:0000256" key="1">
    <source>
        <dbReference type="ARBA" id="ARBA00007905"/>
    </source>
</evidence>
<evidence type="ECO:0000313" key="13">
    <source>
        <dbReference type="EMBL" id="OBA22604.1"/>
    </source>
</evidence>
<evidence type="ECO:0000256" key="11">
    <source>
        <dbReference type="PIRSR" id="PIRSR000097-3"/>
    </source>
</evidence>
<evidence type="ECO:0000256" key="5">
    <source>
        <dbReference type="ARBA" id="ARBA00051098"/>
    </source>
</evidence>
<evidence type="ECO:0000256" key="8">
    <source>
        <dbReference type="ARBA" id="ARBA00081322"/>
    </source>
</evidence>
<dbReference type="Pfam" id="PF00248">
    <property type="entry name" value="Aldo_ket_red"/>
    <property type="match status" value="1"/>
</dbReference>
<comment type="catalytic activity">
    <reaction evidence="4">
        <text>(R)-pantolactone + NADP(+) = 2-dehydropantolactone + NADPH + H(+)</text>
        <dbReference type="Rhea" id="RHEA:18981"/>
        <dbReference type="ChEBI" id="CHEBI:15378"/>
        <dbReference type="ChEBI" id="CHEBI:16719"/>
        <dbReference type="ChEBI" id="CHEBI:18395"/>
        <dbReference type="ChEBI" id="CHEBI:57783"/>
        <dbReference type="ChEBI" id="CHEBI:58349"/>
        <dbReference type="EC" id="1.1.1.358"/>
    </reaction>
</comment>
<dbReference type="GO" id="GO:0042180">
    <property type="term" value="P:ketone metabolic process"/>
    <property type="evidence" value="ECO:0007669"/>
    <property type="project" value="UniProtKB-ARBA"/>
</dbReference>
<dbReference type="InterPro" id="IPR023210">
    <property type="entry name" value="NADP_OxRdtase_dom"/>
</dbReference>
<feature type="domain" description="NADP-dependent oxidoreductase" evidence="12">
    <location>
        <begin position="22"/>
        <end position="273"/>
    </location>
</feature>
<protein>
    <recommendedName>
        <fullName evidence="7">2-dehydropantolactone reductase</fullName>
        <ecNumber evidence="6">1.1.1.358</ecNumber>
    </recommendedName>
    <alternativeName>
        <fullName evidence="7">2-dehydropantolactone reductase</fullName>
    </alternativeName>
    <alternativeName>
        <fullName evidence="8">Ketopantoyl-lactone reductase</fullName>
    </alternativeName>
</protein>
<dbReference type="OrthoDB" id="416253at2759"/>
<dbReference type="EMBL" id="LXTC01000002">
    <property type="protein sequence ID" value="OBA22604.1"/>
    <property type="molecule type" value="Genomic_DNA"/>
</dbReference>
<evidence type="ECO:0000313" key="14">
    <source>
        <dbReference type="Proteomes" id="UP000092555"/>
    </source>
</evidence>
<dbReference type="PROSITE" id="PS00798">
    <property type="entry name" value="ALDOKETO_REDUCTASE_1"/>
    <property type="match status" value="1"/>
</dbReference>
<accession>A0A1A0HEQ4</accession>
<dbReference type="SUPFAM" id="SSF51430">
    <property type="entry name" value="NAD(P)-linked oxidoreductase"/>
    <property type="match status" value="1"/>
</dbReference>
<dbReference type="InterPro" id="IPR018170">
    <property type="entry name" value="Aldo/ket_reductase_CS"/>
</dbReference>
<dbReference type="PANTHER" id="PTHR43827:SF3">
    <property type="entry name" value="NADP-DEPENDENT OXIDOREDUCTASE DOMAIN-CONTAINING PROTEIN"/>
    <property type="match status" value="1"/>
</dbReference>
<dbReference type="GO" id="GO:0047011">
    <property type="term" value="F:2-dehydropantolactone reductase (A-specific) activity"/>
    <property type="evidence" value="ECO:0007669"/>
    <property type="project" value="UniProtKB-ARBA"/>
</dbReference>
<dbReference type="PRINTS" id="PR00069">
    <property type="entry name" value="ALDKETRDTASE"/>
</dbReference>
<feature type="site" description="Lowers pKa of active site Tyr" evidence="11">
    <location>
        <position position="81"/>
    </location>
</feature>
<feature type="active site" description="Proton donor" evidence="9">
    <location>
        <position position="56"/>
    </location>
</feature>
<evidence type="ECO:0000256" key="6">
    <source>
        <dbReference type="ARBA" id="ARBA00066965"/>
    </source>
</evidence>
<dbReference type="Gene3D" id="3.20.20.100">
    <property type="entry name" value="NADP-dependent oxidoreductase domain"/>
    <property type="match status" value="1"/>
</dbReference>
<dbReference type="CDD" id="cd19071">
    <property type="entry name" value="AKR_AKR1-5-like"/>
    <property type="match status" value="1"/>
</dbReference>
<comment type="similarity">
    <text evidence="1">Belongs to the aldo/keto reductase family.</text>
</comment>
<evidence type="ECO:0000256" key="10">
    <source>
        <dbReference type="PIRSR" id="PIRSR000097-2"/>
    </source>
</evidence>
<dbReference type="RefSeq" id="XP_018713100.1">
    <property type="nucleotide sequence ID" value="XM_018857209.1"/>
</dbReference>
<dbReference type="AlphaFoldDB" id="A0A1A0HEQ4"/>
<dbReference type="InterPro" id="IPR020471">
    <property type="entry name" value="AKR"/>
</dbReference>
<dbReference type="FunFam" id="3.20.20.100:FF:000002">
    <property type="entry name" value="2,5-diketo-D-gluconic acid reductase A"/>
    <property type="match status" value="1"/>
</dbReference>
<evidence type="ECO:0000256" key="7">
    <source>
        <dbReference type="ARBA" id="ARBA00079693"/>
    </source>
</evidence>
<name>A0A1A0HEQ4_9ASCO</name>
<dbReference type="PIRSF" id="PIRSF000097">
    <property type="entry name" value="AKR"/>
    <property type="match status" value="1"/>
</dbReference>
<evidence type="ECO:0000259" key="12">
    <source>
        <dbReference type="Pfam" id="PF00248"/>
    </source>
</evidence>
<sequence>MSGLQENTKIYTLNDGNKIPAVGLGTWRATSEDNIADVVASAIKNGYRHIDTAAIYGNEEDVGKGIKASGVPREEIFVTTKLWNSDHKNVRKAFEESLRKLQLDYVDLYLIHWPIDGSFGDKNAKISDSVETYLELQKLKQEGKAKSIGVSNFSKGKIESLLAHPEVTIKPAVNQIEAHPLLPQYELYDYLKKNDIYIEAYSPLGSADSPLLKEKNIVKIAEKNNVEPAQVLISWAIQRGTVVLPKSVKAARLLSNKKTFQLSDEDFEVLNQLAAVEGVQRLIDPLPVLFED</sequence>
<dbReference type="EC" id="1.1.1.358" evidence="6"/>
<evidence type="ECO:0000256" key="9">
    <source>
        <dbReference type="PIRSR" id="PIRSR000097-1"/>
    </source>
</evidence>
<organism evidence="13 14">
    <name type="scientific">Metschnikowia bicuspidata var. bicuspidata NRRL YB-4993</name>
    <dbReference type="NCBI Taxonomy" id="869754"/>
    <lineage>
        <taxon>Eukaryota</taxon>
        <taxon>Fungi</taxon>
        <taxon>Dikarya</taxon>
        <taxon>Ascomycota</taxon>
        <taxon>Saccharomycotina</taxon>
        <taxon>Pichiomycetes</taxon>
        <taxon>Metschnikowiaceae</taxon>
        <taxon>Metschnikowia</taxon>
    </lineage>
</organism>
<proteinExistence type="inferred from homology"/>
<comment type="caution">
    <text evidence="13">The sequence shown here is derived from an EMBL/GenBank/DDBJ whole genome shotgun (WGS) entry which is preliminary data.</text>
</comment>
<feature type="binding site" evidence="10">
    <location>
        <position position="112"/>
    </location>
    <ligand>
        <name>substrate</name>
    </ligand>
</feature>
<dbReference type="PROSITE" id="PS00062">
    <property type="entry name" value="ALDOKETO_REDUCTASE_2"/>
    <property type="match status" value="1"/>
</dbReference>
<dbReference type="PANTHER" id="PTHR43827">
    <property type="entry name" value="2,5-DIKETO-D-GLUCONIC ACID REDUCTASE"/>
    <property type="match status" value="1"/>
</dbReference>
<dbReference type="InterPro" id="IPR036812">
    <property type="entry name" value="NAD(P)_OxRdtase_dom_sf"/>
</dbReference>
<evidence type="ECO:0000256" key="3">
    <source>
        <dbReference type="ARBA" id="ARBA00023002"/>
    </source>
</evidence>
<dbReference type="STRING" id="869754.A0A1A0HEQ4"/>
<evidence type="ECO:0000256" key="2">
    <source>
        <dbReference type="ARBA" id="ARBA00022857"/>
    </source>
</evidence>
<dbReference type="Proteomes" id="UP000092555">
    <property type="component" value="Unassembled WGS sequence"/>
</dbReference>
<gene>
    <name evidence="13" type="ORF">METBIDRAFT_39944</name>
</gene>
<keyword evidence="3" id="KW-0560">Oxidoreductase</keyword>
<evidence type="ECO:0000256" key="4">
    <source>
        <dbReference type="ARBA" id="ARBA00050878"/>
    </source>
</evidence>
<comment type="catalytic activity">
    <reaction evidence="5">
        <text>isatin + NADPH + H(+) = 3-hydroxyindolin-2-one + NADP(+)</text>
        <dbReference type="Rhea" id="RHEA:68608"/>
        <dbReference type="ChEBI" id="CHEBI:15378"/>
        <dbReference type="ChEBI" id="CHEBI:27539"/>
        <dbReference type="ChEBI" id="CHEBI:28536"/>
        <dbReference type="ChEBI" id="CHEBI:57783"/>
        <dbReference type="ChEBI" id="CHEBI:58349"/>
    </reaction>
</comment>
<keyword evidence="2" id="KW-0521">NADP</keyword>
<dbReference type="GeneID" id="30030185"/>